<protein>
    <recommendedName>
        <fullName evidence="2">Lipoprotein</fullName>
    </recommendedName>
</protein>
<accession>C7RLB4</accession>
<evidence type="ECO:0008006" key="2">
    <source>
        <dbReference type="Google" id="ProtNLM"/>
    </source>
</evidence>
<reference evidence="1" key="1">
    <citation type="submission" date="2009-08" db="EMBL/GenBank/DDBJ databases">
        <authorList>
            <consortium name="US DOE Joint Genome Institute"/>
            <person name="Lucas S."/>
            <person name="Copeland A."/>
            <person name="Lapidus A."/>
            <person name="Glavina del Rio T."/>
            <person name="Dalin E."/>
            <person name="Tice H."/>
            <person name="Bruce D."/>
            <person name="Barry K."/>
            <person name="Pitluck S."/>
            <person name="Lowry S."/>
            <person name="Larimer F."/>
            <person name="Land M."/>
            <person name="Hauser L."/>
            <person name="Kyrpides N."/>
            <person name="Ivanova N."/>
            <person name="McMahon K.D."/>
            <person name="Hugenholtz P."/>
        </authorList>
    </citation>
    <scope>NUCLEOTIDE SEQUENCE</scope>
    <source>
        <strain evidence="1">UW-1</strain>
    </source>
</reference>
<dbReference type="STRING" id="522306.CAP2UW1_3813"/>
<dbReference type="HOGENOM" id="CLU_141075_0_0_4"/>
<dbReference type="eggNOG" id="ENOG50332E0">
    <property type="taxonomic scope" value="Bacteria"/>
</dbReference>
<proteinExistence type="predicted"/>
<gene>
    <name evidence="1" type="ordered locus">CAP2UW1_3813</name>
</gene>
<dbReference type="PROSITE" id="PS51257">
    <property type="entry name" value="PROKAR_LIPOPROTEIN"/>
    <property type="match status" value="1"/>
</dbReference>
<sequence>MRVLAASWAALLLAACGTIDWNPPPRVDTSRPDYAYAQSPSPTVSVEPAKAVALVGAVGYAVNQYSGGANLGLAAAAVVAAYVIYDPLAPNWTIEERIVDGTTYMLSMRAKSFRIGGDGESGLILRRRALQLQRERGFPGFRILDYAEGIESSTPFTHRYAEGTIQLVRADPGRTP</sequence>
<reference evidence="1" key="2">
    <citation type="submission" date="2009-09" db="EMBL/GenBank/DDBJ databases">
        <title>Complete sequence of chromosome of Candidatus Accumulibacter phosphatis clade IIA str. UW-1.</title>
        <authorList>
            <consortium name="US DOE Joint Genome Institute"/>
            <person name="Martin H.G."/>
            <person name="Ivanova N."/>
            <person name="Kunin V."/>
            <person name="Warnecke F."/>
            <person name="Barry K."/>
            <person name="He S."/>
            <person name="Salamov A."/>
            <person name="Szeto E."/>
            <person name="Dalin E."/>
            <person name="Pangilinan J.L."/>
            <person name="Lapidus A."/>
            <person name="Lowry S."/>
            <person name="Kyrpides N.C."/>
            <person name="McMahon K.D."/>
            <person name="Hugenholtz P."/>
        </authorList>
    </citation>
    <scope>NUCLEOTIDE SEQUENCE [LARGE SCALE GENOMIC DNA]</scope>
    <source>
        <strain evidence="1">UW-1</strain>
    </source>
</reference>
<organism evidence="1">
    <name type="scientific">Accumulibacter regalis</name>
    <dbReference type="NCBI Taxonomy" id="522306"/>
    <lineage>
        <taxon>Bacteria</taxon>
        <taxon>Pseudomonadati</taxon>
        <taxon>Pseudomonadota</taxon>
        <taxon>Betaproteobacteria</taxon>
        <taxon>Candidatus Accumulibacter</taxon>
    </lineage>
</organism>
<dbReference type="AlphaFoldDB" id="C7RLB4"/>
<dbReference type="OrthoDB" id="5298805at2"/>
<evidence type="ECO:0000313" key="1">
    <source>
        <dbReference type="EMBL" id="ACV37063.1"/>
    </source>
</evidence>
<dbReference type="KEGG" id="app:CAP2UW1_3813"/>
<name>C7RLB4_ACCRE</name>
<dbReference type="EMBL" id="CP001715">
    <property type="protein sequence ID" value="ACV37063.1"/>
    <property type="molecule type" value="Genomic_DNA"/>
</dbReference>